<dbReference type="GO" id="GO:0050660">
    <property type="term" value="F:flavin adenine dinucleotide binding"/>
    <property type="evidence" value="ECO:0007669"/>
    <property type="project" value="InterPro"/>
</dbReference>
<dbReference type="Gene3D" id="3.40.462.20">
    <property type="match status" value="1"/>
</dbReference>
<dbReference type="Proteomes" id="UP000442707">
    <property type="component" value="Unassembled WGS sequence"/>
</dbReference>
<comment type="caution">
    <text evidence="2">The sequence shown here is derived from an EMBL/GenBank/DDBJ whole genome shotgun (WGS) entry which is preliminary data.</text>
</comment>
<evidence type="ECO:0000259" key="1">
    <source>
        <dbReference type="Pfam" id="PF08031"/>
    </source>
</evidence>
<dbReference type="InterPro" id="IPR016169">
    <property type="entry name" value="FAD-bd_PCMH_sub2"/>
</dbReference>
<sequence length="150" mass="16707">MGTGRQPAPAAERAVPLRQARDAVTREAWADAYGLLRGLDAARLTPDDCAGFADAAWWTSRIEESIVQRTRAYSGYAAAGAARRAVYCAWMLFSEHQPAGRDAVAYVNFMDADDQHRVRANYRGNHARLTALKRRHDPGNLFRLNHNIVP</sequence>
<dbReference type="Gene3D" id="3.30.465.10">
    <property type="match status" value="1"/>
</dbReference>
<dbReference type="AlphaFoldDB" id="A0A6H9V4P8"/>
<dbReference type="GO" id="GO:0016491">
    <property type="term" value="F:oxidoreductase activity"/>
    <property type="evidence" value="ECO:0007669"/>
    <property type="project" value="InterPro"/>
</dbReference>
<evidence type="ECO:0000313" key="2">
    <source>
        <dbReference type="EMBL" id="KAB1148319.1"/>
    </source>
</evidence>
<feature type="domain" description="Berberine/berberine-like" evidence="1">
    <location>
        <begin position="105"/>
        <end position="148"/>
    </location>
</feature>
<gene>
    <name evidence="2" type="ORF">F7R91_09865</name>
</gene>
<dbReference type="InterPro" id="IPR012951">
    <property type="entry name" value="BBE"/>
</dbReference>
<dbReference type="Pfam" id="PF08031">
    <property type="entry name" value="BBE"/>
    <property type="match status" value="1"/>
</dbReference>
<dbReference type="EMBL" id="VZRB01000005">
    <property type="protein sequence ID" value="KAB1148319.1"/>
    <property type="molecule type" value="Genomic_DNA"/>
</dbReference>
<keyword evidence="3" id="KW-1185">Reference proteome</keyword>
<proteinExistence type="predicted"/>
<name>A0A6H9V4P8_9ACTN</name>
<reference evidence="2 3" key="1">
    <citation type="submission" date="2019-09" db="EMBL/GenBank/DDBJ databases">
        <title>Screening of Novel Bioactive Compounds from Soil-Associated.</title>
        <authorList>
            <person name="Zhao S."/>
        </authorList>
    </citation>
    <scope>NUCLEOTIDE SEQUENCE [LARGE SCALE GENOMIC DNA]</scope>
    <source>
        <strain evidence="2 3">HIT-DPA4</strain>
    </source>
</reference>
<evidence type="ECO:0000313" key="3">
    <source>
        <dbReference type="Proteomes" id="UP000442707"/>
    </source>
</evidence>
<protein>
    <recommendedName>
        <fullName evidence="1">Berberine/berberine-like domain-containing protein</fullName>
    </recommendedName>
</protein>
<organism evidence="2 3">
    <name type="scientific">Streptomyces luteolifulvus</name>
    <dbReference type="NCBI Taxonomy" id="2615112"/>
    <lineage>
        <taxon>Bacteria</taxon>
        <taxon>Bacillati</taxon>
        <taxon>Actinomycetota</taxon>
        <taxon>Actinomycetes</taxon>
        <taxon>Kitasatosporales</taxon>
        <taxon>Streptomycetaceae</taxon>
        <taxon>Streptomyces</taxon>
    </lineage>
</organism>
<accession>A0A6H9V4P8</accession>